<accession>A0ABY8Q8C8</accession>
<proteinExistence type="predicted"/>
<evidence type="ECO:0000256" key="1">
    <source>
        <dbReference type="SAM" id="MobiDB-lite"/>
    </source>
</evidence>
<evidence type="ECO:0000313" key="3">
    <source>
        <dbReference type="Proteomes" id="UP001230978"/>
    </source>
</evidence>
<organism evidence="2 3">
    <name type="scientific">Fuscovulum ytuae</name>
    <dbReference type="NCBI Taxonomy" id="3042299"/>
    <lineage>
        <taxon>Bacteria</taxon>
        <taxon>Pseudomonadati</taxon>
        <taxon>Pseudomonadota</taxon>
        <taxon>Alphaproteobacteria</taxon>
        <taxon>Rhodobacterales</taxon>
        <taxon>Paracoccaceae</taxon>
        <taxon>Fuscovulum</taxon>
    </lineage>
</organism>
<protein>
    <submittedName>
        <fullName evidence="2">Uncharacterized protein</fullName>
    </submittedName>
</protein>
<sequence length="70" mass="8110">MDWNRLLQGMGGRLLRQALGMAMKHGVDRIGGGPKPKGELTDAERRHHAKSAETQKRLQQMMRIGRRFWR</sequence>
<dbReference type="RefSeq" id="WP_281467753.1">
    <property type="nucleotide sequence ID" value="NZ_CP124535.1"/>
</dbReference>
<evidence type="ECO:0000313" key="2">
    <source>
        <dbReference type="EMBL" id="WGV16923.1"/>
    </source>
</evidence>
<reference evidence="2 3" key="1">
    <citation type="submission" date="2023-04" db="EMBL/GenBank/DDBJ databases">
        <title>YMD61, complete Genome.</title>
        <authorList>
            <person name="Zhang J."/>
        </authorList>
    </citation>
    <scope>NUCLEOTIDE SEQUENCE [LARGE SCALE GENOMIC DNA]</scope>
    <source>
        <strain evidence="2 3">YMD61</strain>
    </source>
</reference>
<dbReference type="Proteomes" id="UP001230978">
    <property type="component" value="Chromosome"/>
</dbReference>
<gene>
    <name evidence="2" type="ORF">QF092_03685</name>
</gene>
<name>A0ABY8Q8C8_9RHOB</name>
<keyword evidence="3" id="KW-1185">Reference proteome</keyword>
<feature type="compositionally biased region" description="Basic and acidic residues" evidence="1">
    <location>
        <begin position="36"/>
        <end position="56"/>
    </location>
</feature>
<feature type="region of interest" description="Disordered" evidence="1">
    <location>
        <begin position="26"/>
        <end position="57"/>
    </location>
</feature>
<dbReference type="EMBL" id="CP124535">
    <property type="protein sequence ID" value="WGV16923.1"/>
    <property type="molecule type" value="Genomic_DNA"/>
</dbReference>